<reference evidence="2" key="1">
    <citation type="journal article" date="2020" name="Nat. Commun.">
        <title>Genome sequence of the cluster root forming white lupin.</title>
        <authorList>
            <person name="Hufnagel B."/>
            <person name="Marques A."/>
            <person name="Soriano A."/>
            <person name="Marques L."/>
            <person name="Divol F."/>
            <person name="Doumas P."/>
            <person name="Sallet E."/>
            <person name="Mancinotti D."/>
            <person name="Carrere S."/>
            <person name="Marande W."/>
            <person name="Arribat S."/>
            <person name="Keller J."/>
            <person name="Huneau C."/>
            <person name="Blein T."/>
            <person name="Aime D."/>
            <person name="Laguerre M."/>
            <person name="Taylor J."/>
            <person name="Schubert V."/>
            <person name="Nelson M."/>
            <person name="Geu-Flores F."/>
            <person name="Crespi M."/>
            <person name="Gallardo-Guerrero K."/>
            <person name="Delaux P.-M."/>
            <person name="Salse J."/>
            <person name="Berges H."/>
            <person name="Guyot R."/>
            <person name="Gouzy J."/>
            <person name="Peret B."/>
        </authorList>
    </citation>
    <scope>NUCLEOTIDE SEQUENCE [LARGE SCALE GENOMIC DNA]</scope>
    <source>
        <strain evidence="2">cv. Amiga</strain>
    </source>
</reference>
<protein>
    <submittedName>
        <fullName evidence="1">Uncharacterized protein</fullName>
    </submittedName>
</protein>
<keyword evidence="2" id="KW-1185">Reference proteome</keyword>
<sequence length="89" mass="10484">MGLLPFTRYILFHSPFTKKSSTLHKNVIGHVRFVQQKNSTFNSNHCERLSWERSTQDILLGKLRFCLRNHQVNEAYECFHDCCQLVGID</sequence>
<dbReference type="AlphaFoldDB" id="A0A6A4QKS2"/>
<gene>
    <name evidence="1" type="ORF">Lalb_Chr05g0220871</name>
</gene>
<comment type="caution">
    <text evidence="1">The sequence shown here is derived from an EMBL/GenBank/DDBJ whole genome shotgun (WGS) entry which is preliminary data.</text>
</comment>
<name>A0A6A4QKS2_LUPAL</name>
<accession>A0A6A4QKS2</accession>
<evidence type="ECO:0000313" key="1">
    <source>
        <dbReference type="EMBL" id="KAE9613764.1"/>
    </source>
</evidence>
<proteinExistence type="predicted"/>
<evidence type="ECO:0000313" key="2">
    <source>
        <dbReference type="Proteomes" id="UP000447434"/>
    </source>
</evidence>
<organism evidence="1 2">
    <name type="scientific">Lupinus albus</name>
    <name type="common">White lupine</name>
    <name type="synonym">Lupinus termis</name>
    <dbReference type="NCBI Taxonomy" id="3870"/>
    <lineage>
        <taxon>Eukaryota</taxon>
        <taxon>Viridiplantae</taxon>
        <taxon>Streptophyta</taxon>
        <taxon>Embryophyta</taxon>
        <taxon>Tracheophyta</taxon>
        <taxon>Spermatophyta</taxon>
        <taxon>Magnoliopsida</taxon>
        <taxon>eudicotyledons</taxon>
        <taxon>Gunneridae</taxon>
        <taxon>Pentapetalae</taxon>
        <taxon>rosids</taxon>
        <taxon>fabids</taxon>
        <taxon>Fabales</taxon>
        <taxon>Fabaceae</taxon>
        <taxon>Papilionoideae</taxon>
        <taxon>50 kb inversion clade</taxon>
        <taxon>genistoids sensu lato</taxon>
        <taxon>core genistoids</taxon>
        <taxon>Genisteae</taxon>
        <taxon>Lupinus</taxon>
    </lineage>
</organism>
<dbReference type="EMBL" id="WOCE01000005">
    <property type="protein sequence ID" value="KAE9613764.1"/>
    <property type="molecule type" value="Genomic_DNA"/>
</dbReference>
<dbReference type="Proteomes" id="UP000447434">
    <property type="component" value="Chromosome 5"/>
</dbReference>
<dbReference type="OrthoDB" id="1433628at2759"/>